<protein>
    <recommendedName>
        <fullName evidence="1">N-acetyltransferase domain-containing protein</fullName>
    </recommendedName>
</protein>
<name>A0A840S5I7_9BURK</name>
<dbReference type="CDD" id="cd04301">
    <property type="entry name" value="NAT_SF"/>
    <property type="match status" value="1"/>
</dbReference>
<dbReference type="Gene3D" id="3.40.630.30">
    <property type="match status" value="1"/>
</dbReference>
<dbReference type="InterPro" id="IPR045057">
    <property type="entry name" value="Gcn5-rel_NAT"/>
</dbReference>
<feature type="domain" description="N-acetyltransferase" evidence="1">
    <location>
        <begin position="6"/>
        <end position="91"/>
    </location>
</feature>
<evidence type="ECO:0000313" key="2">
    <source>
        <dbReference type="EMBL" id="MBB5203891.1"/>
    </source>
</evidence>
<proteinExistence type="predicted"/>
<dbReference type="PANTHER" id="PTHR31435:SF9">
    <property type="entry name" value="PROTEIN NATD1"/>
    <property type="match status" value="1"/>
</dbReference>
<accession>A0A840S5I7</accession>
<dbReference type="Pfam" id="PF14542">
    <property type="entry name" value="Acetyltransf_CG"/>
    <property type="match status" value="1"/>
</dbReference>
<evidence type="ECO:0000313" key="3">
    <source>
        <dbReference type="Proteomes" id="UP000554837"/>
    </source>
</evidence>
<dbReference type="PANTHER" id="PTHR31435">
    <property type="entry name" value="PROTEIN NATD1"/>
    <property type="match status" value="1"/>
</dbReference>
<dbReference type="SUPFAM" id="SSF55729">
    <property type="entry name" value="Acyl-CoA N-acyltransferases (Nat)"/>
    <property type="match status" value="1"/>
</dbReference>
<dbReference type="InterPro" id="IPR031165">
    <property type="entry name" value="GNAT_YJDJ"/>
</dbReference>
<evidence type="ECO:0000259" key="1">
    <source>
        <dbReference type="PROSITE" id="PS51729"/>
    </source>
</evidence>
<dbReference type="OrthoDB" id="9813275at2"/>
<dbReference type="AlphaFoldDB" id="A0A840S5I7"/>
<comment type="caution">
    <text evidence="2">The sequence shown here is derived from an EMBL/GenBank/DDBJ whole genome shotgun (WGS) entry which is preliminary data.</text>
</comment>
<reference evidence="2 3" key="1">
    <citation type="submission" date="2020-08" db="EMBL/GenBank/DDBJ databases">
        <title>Genomic Encyclopedia of Type Strains, Phase IV (KMG-IV): sequencing the most valuable type-strain genomes for metagenomic binning, comparative biology and taxonomic classification.</title>
        <authorList>
            <person name="Goeker M."/>
        </authorList>
    </citation>
    <scope>NUCLEOTIDE SEQUENCE [LARGE SCALE GENOMIC DNA]</scope>
    <source>
        <strain evidence="2 3">DSM 23958</strain>
    </source>
</reference>
<dbReference type="Proteomes" id="UP000554837">
    <property type="component" value="Unassembled WGS sequence"/>
</dbReference>
<dbReference type="PROSITE" id="PS51729">
    <property type="entry name" value="GNAT_YJDJ"/>
    <property type="match status" value="1"/>
</dbReference>
<gene>
    <name evidence="2" type="ORF">HNQ51_001184</name>
</gene>
<dbReference type="EMBL" id="JACHHO010000001">
    <property type="protein sequence ID" value="MBB5203891.1"/>
    <property type="molecule type" value="Genomic_DNA"/>
</dbReference>
<keyword evidence="3" id="KW-1185">Reference proteome</keyword>
<dbReference type="InterPro" id="IPR016181">
    <property type="entry name" value="Acyl_CoA_acyltransferase"/>
</dbReference>
<organism evidence="2 3">
    <name type="scientific">Inhella inkyongensis</name>
    <dbReference type="NCBI Taxonomy" id="392593"/>
    <lineage>
        <taxon>Bacteria</taxon>
        <taxon>Pseudomonadati</taxon>
        <taxon>Pseudomonadota</taxon>
        <taxon>Betaproteobacteria</taxon>
        <taxon>Burkholderiales</taxon>
        <taxon>Sphaerotilaceae</taxon>
        <taxon>Inhella</taxon>
    </lineage>
</organism>
<sequence length="91" mass="10200">MMHTVHHNETAQRFELHVGADFCELDYQRHGQRVVFTHTGTPPALRGQGLAAQLVQSGLSWARQHGLQVGPGCSYVEAYLAKHPEWADLRP</sequence>